<accession>A0A167Y3H1</accession>
<dbReference type="AlphaFoldDB" id="A0A167Y3H1"/>
<feature type="compositionally biased region" description="Polar residues" evidence="1">
    <location>
        <begin position="76"/>
        <end position="105"/>
    </location>
</feature>
<keyword evidence="4" id="KW-1185">Reference proteome</keyword>
<protein>
    <submittedName>
        <fullName evidence="3">Uncharacterized protein</fullName>
    </submittedName>
</protein>
<organism evidence="3 4">
    <name type="scientific">Niveomyces insectorum RCEF 264</name>
    <dbReference type="NCBI Taxonomy" id="1081102"/>
    <lineage>
        <taxon>Eukaryota</taxon>
        <taxon>Fungi</taxon>
        <taxon>Dikarya</taxon>
        <taxon>Ascomycota</taxon>
        <taxon>Pezizomycotina</taxon>
        <taxon>Sordariomycetes</taxon>
        <taxon>Hypocreomycetidae</taxon>
        <taxon>Hypocreales</taxon>
        <taxon>Cordycipitaceae</taxon>
        <taxon>Niveomyces</taxon>
    </lineage>
</organism>
<gene>
    <name evidence="3" type="ORF">SPI_02572</name>
</gene>
<feature type="region of interest" description="Disordered" evidence="1">
    <location>
        <begin position="76"/>
        <end position="127"/>
    </location>
</feature>
<evidence type="ECO:0000256" key="1">
    <source>
        <dbReference type="SAM" id="MobiDB-lite"/>
    </source>
</evidence>
<feature type="compositionally biased region" description="Low complexity" evidence="1">
    <location>
        <begin position="107"/>
        <end position="127"/>
    </location>
</feature>
<evidence type="ECO:0000256" key="2">
    <source>
        <dbReference type="SAM" id="SignalP"/>
    </source>
</evidence>
<dbReference type="Proteomes" id="UP000076874">
    <property type="component" value="Unassembled WGS sequence"/>
</dbReference>
<reference evidence="3 4" key="1">
    <citation type="journal article" date="2016" name="Genome Biol. Evol.">
        <title>Divergent and convergent evolution of fungal pathogenicity.</title>
        <authorList>
            <person name="Shang Y."/>
            <person name="Xiao G."/>
            <person name="Zheng P."/>
            <person name="Cen K."/>
            <person name="Zhan S."/>
            <person name="Wang C."/>
        </authorList>
    </citation>
    <scope>NUCLEOTIDE SEQUENCE [LARGE SCALE GENOMIC DNA]</scope>
    <source>
        <strain evidence="3 4">RCEF 264</strain>
    </source>
</reference>
<feature type="signal peptide" evidence="2">
    <location>
        <begin position="1"/>
        <end position="16"/>
    </location>
</feature>
<evidence type="ECO:0000313" key="4">
    <source>
        <dbReference type="Proteomes" id="UP000076874"/>
    </source>
</evidence>
<name>A0A167Y3H1_9HYPO</name>
<evidence type="ECO:0000313" key="3">
    <source>
        <dbReference type="EMBL" id="OAA65785.1"/>
    </source>
</evidence>
<sequence length="161" mass="16281">MRLFLFSTILLGLAVAAPAPVAAPASYDRRLPAIRGEPPVVKARRGEDAFAARPLIARASGTGTGTGVPLPTNTQAQWPTGTGSPTNTQAQWPTGTGSPTNTKAQWPTGTAATGTAPGTAASTGPTAGAKVAVAEEVPASYNFPSPKRAPVAKPAGALWWL</sequence>
<proteinExistence type="predicted"/>
<comment type="caution">
    <text evidence="3">The sequence shown here is derived from an EMBL/GenBank/DDBJ whole genome shotgun (WGS) entry which is preliminary data.</text>
</comment>
<dbReference type="EMBL" id="AZHD01000003">
    <property type="protein sequence ID" value="OAA65785.1"/>
    <property type="molecule type" value="Genomic_DNA"/>
</dbReference>
<keyword evidence="2" id="KW-0732">Signal</keyword>
<feature type="chain" id="PRO_5007894593" evidence="2">
    <location>
        <begin position="17"/>
        <end position="161"/>
    </location>
</feature>